<dbReference type="Proteomes" id="UP001153269">
    <property type="component" value="Unassembled WGS sequence"/>
</dbReference>
<keyword evidence="2" id="KW-1185">Reference proteome</keyword>
<dbReference type="EMBL" id="CADEAL010000217">
    <property type="protein sequence ID" value="CAB1416576.1"/>
    <property type="molecule type" value="Genomic_DNA"/>
</dbReference>
<proteinExistence type="predicted"/>
<name>A0A9N7TQA8_PLEPL</name>
<accession>A0A9N7TQA8</accession>
<evidence type="ECO:0000313" key="2">
    <source>
        <dbReference type="Proteomes" id="UP001153269"/>
    </source>
</evidence>
<reference evidence="1" key="1">
    <citation type="submission" date="2020-03" db="EMBL/GenBank/DDBJ databases">
        <authorList>
            <person name="Weist P."/>
        </authorList>
    </citation>
    <scope>NUCLEOTIDE SEQUENCE</scope>
</reference>
<evidence type="ECO:0000313" key="1">
    <source>
        <dbReference type="EMBL" id="CAB1416576.1"/>
    </source>
</evidence>
<comment type="caution">
    <text evidence="1">The sequence shown here is derived from an EMBL/GenBank/DDBJ whole genome shotgun (WGS) entry which is preliminary data.</text>
</comment>
<gene>
    <name evidence="1" type="ORF">PLEPLA_LOCUS4367</name>
</gene>
<organism evidence="1 2">
    <name type="scientific">Pleuronectes platessa</name>
    <name type="common">European plaice</name>
    <dbReference type="NCBI Taxonomy" id="8262"/>
    <lineage>
        <taxon>Eukaryota</taxon>
        <taxon>Metazoa</taxon>
        <taxon>Chordata</taxon>
        <taxon>Craniata</taxon>
        <taxon>Vertebrata</taxon>
        <taxon>Euteleostomi</taxon>
        <taxon>Actinopterygii</taxon>
        <taxon>Neopterygii</taxon>
        <taxon>Teleostei</taxon>
        <taxon>Neoteleostei</taxon>
        <taxon>Acanthomorphata</taxon>
        <taxon>Carangaria</taxon>
        <taxon>Pleuronectiformes</taxon>
        <taxon>Pleuronectoidei</taxon>
        <taxon>Pleuronectidae</taxon>
        <taxon>Pleuronectes</taxon>
    </lineage>
</organism>
<dbReference type="AlphaFoldDB" id="A0A9N7TQA8"/>
<sequence length="102" mass="11182">MRHQQHLSLAFQSAATEIGPMGVKEVGARVCLDNYRAKKGRCLCIGTHAFSQPSSPCARVLFAGTNKNRQKTTRSLLTVRTAPGLTEEEENVKPSSYVYALT</sequence>
<protein>
    <submittedName>
        <fullName evidence="1">Uncharacterized protein</fullName>
    </submittedName>
</protein>